<keyword evidence="1" id="KW-1133">Transmembrane helix</keyword>
<evidence type="ECO:0000313" key="2">
    <source>
        <dbReference type="EMBL" id="KAK7573610.1"/>
    </source>
</evidence>
<keyword evidence="1" id="KW-0812">Transmembrane</keyword>
<dbReference type="AlphaFoldDB" id="A0AAN9XYX9"/>
<protein>
    <recommendedName>
        <fullName evidence="4">Transmembrane protein</fullName>
    </recommendedName>
</protein>
<proteinExistence type="predicted"/>
<feature type="transmembrane region" description="Helical" evidence="1">
    <location>
        <begin position="26"/>
        <end position="45"/>
    </location>
</feature>
<dbReference type="Proteomes" id="UP001367676">
    <property type="component" value="Unassembled WGS sequence"/>
</dbReference>
<evidence type="ECO:0008006" key="4">
    <source>
        <dbReference type="Google" id="ProtNLM"/>
    </source>
</evidence>
<evidence type="ECO:0000313" key="3">
    <source>
        <dbReference type="Proteomes" id="UP001367676"/>
    </source>
</evidence>
<comment type="caution">
    <text evidence="2">The sequence shown here is derived from an EMBL/GenBank/DDBJ whole genome shotgun (WGS) entry which is preliminary data.</text>
</comment>
<accession>A0AAN9XYX9</accession>
<sequence length="76" mass="8153">MANKTAPITASPALDSDDENQPLKVFVYYGLLLLSLIFLGIGIFLMMSGKKEDDGCGATCVVSKKGKKKTRTVIIS</sequence>
<dbReference type="EMBL" id="JBBCAQ010000037">
    <property type="protein sequence ID" value="KAK7573610.1"/>
    <property type="molecule type" value="Genomic_DNA"/>
</dbReference>
<evidence type="ECO:0000256" key="1">
    <source>
        <dbReference type="SAM" id="Phobius"/>
    </source>
</evidence>
<name>A0AAN9XYX9_9HEMI</name>
<keyword evidence="3" id="KW-1185">Reference proteome</keyword>
<keyword evidence="1" id="KW-0472">Membrane</keyword>
<organism evidence="2 3">
    <name type="scientific">Parthenolecanium corni</name>
    <dbReference type="NCBI Taxonomy" id="536013"/>
    <lineage>
        <taxon>Eukaryota</taxon>
        <taxon>Metazoa</taxon>
        <taxon>Ecdysozoa</taxon>
        <taxon>Arthropoda</taxon>
        <taxon>Hexapoda</taxon>
        <taxon>Insecta</taxon>
        <taxon>Pterygota</taxon>
        <taxon>Neoptera</taxon>
        <taxon>Paraneoptera</taxon>
        <taxon>Hemiptera</taxon>
        <taxon>Sternorrhyncha</taxon>
        <taxon>Coccoidea</taxon>
        <taxon>Coccidae</taxon>
        <taxon>Parthenolecanium</taxon>
    </lineage>
</organism>
<reference evidence="2 3" key="1">
    <citation type="submission" date="2024-03" db="EMBL/GenBank/DDBJ databases">
        <title>Adaptation during the transition from Ophiocordyceps entomopathogen to insect associate is accompanied by gene loss and intensified selection.</title>
        <authorList>
            <person name="Ward C.M."/>
            <person name="Onetto C.A."/>
            <person name="Borneman A.R."/>
        </authorList>
    </citation>
    <scope>NUCLEOTIDE SEQUENCE [LARGE SCALE GENOMIC DNA]</scope>
    <source>
        <strain evidence="2">AWRI1</strain>
        <tissue evidence="2">Single Adult Female</tissue>
    </source>
</reference>
<gene>
    <name evidence="2" type="ORF">V9T40_010801</name>
</gene>